<evidence type="ECO:0000259" key="1">
    <source>
        <dbReference type="Pfam" id="PF19500"/>
    </source>
</evidence>
<reference evidence="4" key="1">
    <citation type="submission" date="2017-05" db="EMBL/GenBank/DDBJ databases">
        <title>Draft genome sequence of Geobacter pelophilus, a iron(III)-reducing bacteria.</title>
        <authorList>
            <person name="Aoyagi T."/>
            <person name="Koike H."/>
            <person name="Morita T."/>
            <person name="Sato Y."/>
            <person name="Habe H."/>
            <person name="Hori T."/>
        </authorList>
    </citation>
    <scope>NUCLEOTIDE SEQUENCE [LARGE SCALE GENOMIC DNA]</scope>
    <source>
        <strain evidence="4">Drf2</strain>
    </source>
</reference>
<proteinExistence type="predicted"/>
<name>A0ABQ0MEH6_9BACT</name>
<gene>
    <name evidence="3" type="ORF">GPEL0_01r0428</name>
</gene>
<dbReference type="Proteomes" id="UP000194153">
    <property type="component" value="Unassembled WGS sequence"/>
</dbReference>
<evidence type="ECO:0000259" key="2">
    <source>
        <dbReference type="Pfam" id="PF25169"/>
    </source>
</evidence>
<dbReference type="Pfam" id="PF19500">
    <property type="entry name" value="DUF6035"/>
    <property type="match status" value="1"/>
</dbReference>
<evidence type="ECO:0008006" key="5">
    <source>
        <dbReference type="Google" id="ProtNLM"/>
    </source>
</evidence>
<accession>A0ABQ0MEH6</accession>
<evidence type="ECO:0000313" key="4">
    <source>
        <dbReference type="Proteomes" id="UP000194153"/>
    </source>
</evidence>
<comment type="caution">
    <text evidence="3">The sequence shown here is derived from an EMBL/GenBank/DDBJ whole genome shotgun (WGS) entry which is preliminary data.</text>
</comment>
<keyword evidence="4" id="KW-1185">Reference proteome</keyword>
<dbReference type="Pfam" id="PF25169">
    <property type="entry name" value="DUF7830"/>
    <property type="match status" value="1"/>
</dbReference>
<feature type="domain" description="DUF6035" evidence="1">
    <location>
        <begin position="177"/>
        <end position="308"/>
    </location>
</feature>
<dbReference type="InterPro" id="IPR046099">
    <property type="entry name" value="DUF6035"/>
</dbReference>
<organism evidence="3 4">
    <name type="scientific">Geoanaerobacter pelophilus</name>
    <dbReference type="NCBI Taxonomy" id="60036"/>
    <lineage>
        <taxon>Bacteria</taxon>
        <taxon>Pseudomonadati</taxon>
        <taxon>Thermodesulfobacteriota</taxon>
        <taxon>Desulfuromonadia</taxon>
        <taxon>Geobacterales</taxon>
        <taxon>Geobacteraceae</taxon>
        <taxon>Geoanaerobacter</taxon>
    </lineage>
</organism>
<dbReference type="EMBL" id="BDQG01000001">
    <property type="protein sequence ID" value="GAW65509.1"/>
    <property type="molecule type" value="Genomic_DNA"/>
</dbReference>
<sequence length="507" mass="58868">MLSSVLEFKISITDDLVQFSVGGEMVLEAYDVAKDLTIEEVFVDGQDEPVPVAKYLNSDRRGFAELRLEHETAYLNNNPILRCAACHQPVVPRRQKNKDTQLRFFKHRNPHSDQSCPYKTSGGVSQRQIDAMRYNGQKEGRDHIRLKGFVHRSILADSSFSDSQVESRWWGEVNPEKWKKPDVSAVRDGLRIAFEIQLSTTFMGVMADRRKFYLENNGLLVWIFKSVDKEAPRQFQDDIFYNNNSNIFVVDEETEQLSEERKELVLRCHYLEPILLETVIAERWREKLVSFSELTVDQPNQRLYYLDFKEVEARLREELTAAEDAELRERFREYWAAQGLHLNNKEKGDWPAKWRQIVKDLGVRGINLPMSLPDYDLARFSCLVLSISHGKCVGLRHSPGTILQAANYIFDSCKDMLWYFADLLEKTEHYRQINEQDKASGAKKRAAGKEHHGWDEKWPVVKAIYRKKDPTSPQKRAFDALYIFLVDTVGPVPQKMVNSVSSSYWVS</sequence>
<dbReference type="InterPro" id="IPR057152">
    <property type="entry name" value="DUF7830"/>
</dbReference>
<protein>
    <recommendedName>
        <fullName evidence="5">Competence protein CoiA-like family protein</fullName>
    </recommendedName>
</protein>
<evidence type="ECO:0000313" key="3">
    <source>
        <dbReference type="EMBL" id="GAW65509.1"/>
    </source>
</evidence>
<feature type="domain" description="DUF7830" evidence="2">
    <location>
        <begin position="48"/>
        <end position="121"/>
    </location>
</feature>